<organism evidence="1 2">
    <name type="scientific">Lactiplantibacillus fabifermentans DSM 21115</name>
    <dbReference type="NCBI Taxonomy" id="1413187"/>
    <lineage>
        <taxon>Bacteria</taxon>
        <taxon>Bacillati</taxon>
        <taxon>Bacillota</taxon>
        <taxon>Bacilli</taxon>
        <taxon>Lactobacillales</taxon>
        <taxon>Lactobacillaceae</taxon>
        <taxon>Lactiplantibacillus</taxon>
    </lineage>
</organism>
<sequence length="77" mass="9276">MVNAVKKWLNCRHYFSFGFFRHRGRQTHIYRYLKKANFRLFNVTAAKTHKSAVSGYSPQTALLKITFINYFVYSTFW</sequence>
<name>A0A0R2NL53_9LACO</name>
<protein>
    <submittedName>
        <fullName evidence="1">Uncharacterized protein</fullName>
    </submittedName>
</protein>
<keyword evidence="2" id="KW-1185">Reference proteome</keyword>
<dbReference type="Proteomes" id="UP000050920">
    <property type="component" value="Unassembled WGS sequence"/>
</dbReference>
<reference evidence="1 2" key="1">
    <citation type="journal article" date="2015" name="Genome Announc.">
        <title>Expanding the biotechnology potential of lactobacilli through comparative genomics of 213 strains and associated genera.</title>
        <authorList>
            <person name="Sun Z."/>
            <person name="Harris H.M."/>
            <person name="McCann A."/>
            <person name="Guo C."/>
            <person name="Argimon S."/>
            <person name="Zhang W."/>
            <person name="Yang X."/>
            <person name="Jeffery I.B."/>
            <person name="Cooney J.C."/>
            <person name="Kagawa T.F."/>
            <person name="Liu W."/>
            <person name="Song Y."/>
            <person name="Salvetti E."/>
            <person name="Wrobel A."/>
            <person name="Rasinkangas P."/>
            <person name="Parkhill J."/>
            <person name="Rea M.C."/>
            <person name="O'Sullivan O."/>
            <person name="Ritari J."/>
            <person name="Douillard F.P."/>
            <person name="Paul Ross R."/>
            <person name="Yang R."/>
            <person name="Briner A.E."/>
            <person name="Felis G.E."/>
            <person name="de Vos W.M."/>
            <person name="Barrangou R."/>
            <person name="Klaenhammer T.R."/>
            <person name="Caufield P.W."/>
            <person name="Cui Y."/>
            <person name="Zhang H."/>
            <person name="O'Toole P.W."/>
        </authorList>
    </citation>
    <scope>NUCLEOTIDE SEQUENCE [LARGE SCALE GENOMIC DNA]</scope>
    <source>
        <strain evidence="1 2">DSM 21115</strain>
    </source>
</reference>
<proteinExistence type="predicted"/>
<dbReference type="EMBL" id="AYGX02000126">
    <property type="protein sequence ID" value="KRO26505.1"/>
    <property type="molecule type" value="Genomic_DNA"/>
</dbReference>
<gene>
    <name evidence="1" type="ORF">DY78_GL000863</name>
</gene>
<evidence type="ECO:0000313" key="1">
    <source>
        <dbReference type="EMBL" id="KRO26505.1"/>
    </source>
</evidence>
<evidence type="ECO:0000313" key="2">
    <source>
        <dbReference type="Proteomes" id="UP000050920"/>
    </source>
</evidence>
<accession>A0A0R2NL53</accession>
<dbReference type="AlphaFoldDB" id="A0A0R2NL53"/>
<comment type="caution">
    <text evidence="1">The sequence shown here is derived from an EMBL/GenBank/DDBJ whole genome shotgun (WGS) entry which is preliminary data.</text>
</comment>